<evidence type="ECO:0000256" key="12">
    <source>
        <dbReference type="RuleBase" id="RU362049"/>
    </source>
</evidence>
<comment type="function">
    <text evidence="12">Catalyzes the oxidation of L-aspartate to iminoaspartate.</text>
</comment>
<dbReference type="SUPFAM" id="SSF56425">
    <property type="entry name" value="Succinate dehydrogenase/fumarate reductase flavoprotein, catalytic domain"/>
    <property type="match status" value="1"/>
</dbReference>
<comment type="pathway">
    <text evidence="2 12">Cofactor biosynthesis; NAD(+) biosynthesis; iminoaspartate from L-aspartate (oxidase route): step 1/1.</text>
</comment>
<evidence type="ECO:0000256" key="8">
    <source>
        <dbReference type="ARBA" id="ARBA00022827"/>
    </source>
</evidence>
<organism evidence="15 16">
    <name type="scientific">Halalkalibacter kiskunsagensis</name>
    <dbReference type="NCBI Taxonomy" id="1548599"/>
    <lineage>
        <taxon>Bacteria</taxon>
        <taxon>Bacillati</taxon>
        <taxon>Bacillota</taxon>
        <taxon>Bacilli</taxon>
        <taxon>Bacillales</taxon>
        <taxon>Bacillaceae</taxon>
        <taxon>Halalkalibacter</taxon>
    </lineage>
</organism>
<keyword evidence="9 12" id="KW-0560">Oxidoreductase</keyword>
<dbReference type="InterPro" id="IPR037099">
    <property type="entry name" value="Fum_R/Succ_DH_flav-like_C_sf"/>
</dbReference>
<evidence type="ECO:0000256" key="11">
    <source>
        <dbReference type="NCBIfam" id="TIGR00551"/>
    </source>
</evidence>
<dbReference type="Gene3D" id="3.90.700.10">
    <property type="entry name" value="Succinate dehydrogenase/fumarate reductase flavoprotein, catalytic domain"/>
    <property type="match status" value="1"/>
</dbReference>
<dbReference type="Gene3D" id="1.20.58.100">
    <property type="entry name" value="Fumarate reductase/succinate dehydrogenase flavoprotein-like, C-terminal domain"/>
    <property type="match status" value="1"/>
</dbReference>
<dbReference type="PIRSF" id="PIRSF000171">
    <property type="entry name" value="SDHA_APRA_LASPO"/>
    <property type="match status" value="1"/>
</dbReference>
<dbReference type="SUPFAM" id="SSF51905">
    <property type="entry name" value="FAD/NAD(P)-binding domain"/>
    <property type="match status" value="1"/>
</dbReference>
<keyword evidence="16" id="KW-1185">Reference proteome</keyword>
<dbReference type="Pfam" id="PF02910">
    <property type="entry name" value="Succ_DH_flav_C"/>
    <property type="match status" value="1"/>
</dbReference>
<evidence type="ECO:0000259" key="14">
    <source>
        <dbReference type="Pfam" id="PF02910"/>
    </source>
</evidence>
<dbReference type="RefSeq" id="WP_335961465.1">
    <property type="nucleotide sequence ID" value="NZ_JAXBLX010000017.1"/>
</dbReference>
<dbReference type="InterPro" id="IPR027477">
    <property type="entry name" value="Succ_DH/fumarate_Rdtase_cat_sf"/>
</dbReference>
<dbReference type="NCBIfam" id="TIGR00551">
    <property type="entry name" value="nadB"/>
    <property type="match status" value="1"/>
</dbReference>
<evidence type="ECO:0000256" key="1">
    <source>
        <dbReference type="ARBA" id="ARBA00001974"/>
    </source>
</evidence>
<comment type="catalytic activity">
    <reaction evidence="10">
        <text>L-aspartate + O2 = iminosuccinate + H2O2</text>
        <dbReference type="Rhea" id="RHEA:25876"/>
        <dbReference type="ChEBI" id="CHEBI:15379"/>
        <dbReference type="ChEBI" id="CHEBI:16240"/>
        <dbReference type="ChEBI" id="CHEBI:29991"/>
        <dbReference type="ChEBI" id="CHEBI:77875"/>
        <dbReference type="EC" id="1.4.3.16"/>
    </reaction>
    <physiologicalReaction direction="left-to-right" evidence="10">
        <dbReference type="Rhea" id="RHEA:25877"/>
    </physiologicalReaction>
</comment>
<accession>A0ABV6KK01</accession>
<dbReference type="PANTHER" id="PTHR42716:SF2">
    <property type="entry name" value="L-ASPARTATE OXIDASE, CHLOROPLASTIC"/>
    <property type="match status" value="1"/>
</dbReference>
<comment type="caution">
    <text evidence="15">The sequence shown here is derived from an EMBL/GenBank/DDBJ whole genome shotgun (WGS) entry which is preliminary data.</text>
</comment>
<dbReference type="GO" id="GO:0008734">
    <property type="term" value="F:L-aspartate oxidase activity"/>
    <property type="evidence" value="ECO:0007669"/>
    <property type="project" value="UniProtKB-EC"/>
</dbReference>
<evidence type="ECO:0000256" key="2">
    <source>
        <dbReference type="ARBA" id="ARBA00004950"/>
    </source>
</evidence>
<evidence type="ECO:0000256" key="4">
    <source>
        <dbReference type="ARBA" id="ARBA00012173"/>
    </source>
</evidence>
<dbReference type="InterPro" id="IPR036188">
    <property type="entry name" value="FAD/NAD-bd_sf"/>
</dbReference>
<feature type="domain" description="Fumarate reductase/succinate dehydrogenase flavoprotein-like C-terminal" evidence="14">
    <location>
        <begin position="411"/>
        <end position="503"/>
    </location>
</feature>
<keyword evidence="8 12" id="KW-0274">FAD</keyword>
<dbReference type="Gene3D" id="3.50.50.60">
    <property type="entry name" value="FAD/NAD(P)-binding domain"/>
    <property type="match status" value="1"/>
</dbReference>
<evidence type="ECO:0000313" key="16">
    <source>
        <dbReference type="Proteomes" id="UP001589838"/>
    </source>
</evidence>
<gene>
    <name evidence="15" type="primary">nadB</name>
    <name evidence="15" type="ORF">ACFFHM_24870</name>
</gene>
<reference evidence="15 16" key="1">
    <citation type="submission" date="2024-09" db="EMBL/GenBank/DDBJ databases">
        <authorList>
            <person name="Sun Q."/>
            <person name="Mori K."/>
        </authorList>
    </citation>
    <scope>NUCLEOTIDE SEQUENCE [LARGE SCALE GENOMIC DNA]</scope>
    <source>
        <strain evidence="15 16">NCAIM B.02610</strain>
    </source>
</reference>
<evidence type="ECO:0000313" key="15">
    <source>
        <dbReference type="EMBL" id="MFC0473652.1"/>
    </source>
</evidence>
<name>A0ABV6KK01_9BACI</name>
<dbReference type="InterPro" id="IPR015939">
    <property type="entry name" value="Fum_Rdtase/Succ_DH_flav-like_C"/>
</dbReference>
<protein>
    <recommendedName>
        <fullName evidence="5 11">L-aspartate oxidase</fullName>
        <ecNumber evidence="4 11">1.4.3.16</ecNumber>
    </recommendedName>
</protein>
<dbReference type="Pfam" id="PF00890">
    <property type="entry name" value="FAD_binding_2"/>
    <property type="match status" value="1"/>
</dbReference>
<sequence>MSNKTVDVLVIGSGIAGLMTAHLLADHLNVMIITKANVMTSNSSCAQGGMAAALSPQDGWQLHFADTLKAGQDHHNPRHVEMLVKRAPAIVETLVNLGVSFDRNEDGSITLGMEGAHQQRRIVHVNGDKTGRAFTSALIEIVKNRVTIQDYTMVSRLVTNEGRVIGVETEDEIIYANATVLATGGMGQLYSHTSNVEEATGDGFALAYRAGAQLTDMEFIQFHPTLLMKDDQTYGLISEAVRGEGAKLIDEHGIRIMDHHEGRELAPRDVVSREIHRVLSKGRNVYLDCTMIENFHERFPSLDERCERLNIDVSKTPLQVVPGAHFVSGGIETNSVGETTLPGLYAVGEVACTGVHGANRLASNSLLEGLVFSEQVATHILTSKRELHLAPLSEAAEVQFGELHLPTKIEIQKRMTANVGIERELKGLLDMKRWLHTFLPAIPISSKDDRDTLERKNMILVACLITEAAIQRTESRGGHYRSDFLNRDDQNWIGQYITFSKKSGVEVVDRGNEQEVAMQSL</sequence>
<dbReference type="InterPro" id="IPR003953">
    <property type="entry name" value="FAD-dep_OxRdtase_2_FAD-bd"/>
</dbReference>
<evidence type="ECO:0000256" key="3">
    <source>
        <dbReference type="ARBA" id="ARBA00008562"/>
    </source>
</evidence>
<evidence type="ECO:0000256" key="10">
    <source>
        <dbReference type="ARBA" id="ARBA00048305"/>
    </source>
</evidence>
<dbReference type="InterPro" id="IPR005288">
    <property type="entry name" value="NadB"/>
</dbReference>
<dbReference type="EC" id="1.4.3.16" evidence="4 11"/>
<evidence type="ECO:0000256" key="6">
    <source>
        <dbReference type="ARBA" id="ARBA00022630"/>
    </source>
</evidence>
<comment type="subcellular location">
    <subcellularLocation>
        <location evidence="12">Cytoplasm</location>
    </subcellularLocation>
</comment>
<dbReference type="Proteomes" id="UP001589838">
    <property type="component" value="Unassembled WGS sequence"/>
</dbReference>
<comment type="similarity">
    <text evidence="3 12">Belongs to the FAD-dependent oxidoreductase 2 family. NadB subfamily.</text>
</comment>
<keyword evidence="7 12" id="KW-0662">Pyridine nucleotide biosynthesis</keyword>
<evidence type="ECO:0000259" key="13">
    <source>
        <dbReference type="Pfam" id="PF00890"/>
    </source>
</evidence>
<comment type="cofactor">
    <cofactor evidence="1 12">
        <name>FAD</name>
        <dbReference type="ChEBI" id="CHEBI:57692"/>
    </cofactor>
</comment>
<dbReference type="EMBL" id="JBHLUX010000095">
    <property type="protein sequence ID" value="MFC0473652.1"/>
    <property type="molecule type" value="Genomic_DNA"/>
</dbReference>
<feature type="domain" description="FAD-dependent oxidoreductase 2 FAD-binding" evidence="13">
    <location>
        <begin position="7"/>
        <end position="366"/>
    </location>
</feature>
<evidence type="ECO:0000256" key="9">
    <source>
        <dbReference type="ARBA" id="ARBA00023002"/>
    </source>
</evidence>
<dbReference type="PANTHER" id="PTHR42716">
    <property type="entry name" value="L-ASPARTATE OXIDASE"/>
    <property type="match status" value="1"/>
</dbReference>
<proteinExistence type="inferred from homology"/>
<keyword evidence="6 12" id="KW-0285">Flavoprotein</keyword>
<dbReference type="PRINTS" id="PR00368">
    <property type="entry name" value="FADPNR"/>
</dbReference>
<dbReference type="SUPFAM" id="SSF46977">
    <property type="entry name" value="Succinate dehydrogenase/fumarate reductase flavoprotein C-terminal domain"/>
    <property type="match status" value="1"/>
</dbReference>
<evidence type="ECO:0000256" key="7">
    <source>
        <dbReference type="ARBA" id="ARBA00022642"/>
    </source>
</evidence>
<evidence type="ECO:0000256" key="5">
    <source>
        <dbReference type="ARBA" id="ARBA00021901"/>
    </source>
</evidence>